<dbReference type="Gene3D" id="1.20.1270.180">
    <property type="match status" value="1"/>
</dbReference>
<name>A0ABT5K3M0_9BURK</name>
<dbReference type="InterPro" id="IPR052755">
    <property type="entry name" value="Lysozyme_Inhibitor_LprI"/>
</dbReference>
<gene>
    <name evidence="2" type="ORF">OIK44_18465</name>
</gene>
<reference evidence="2 3" key="1">
    <citation type="submission" date="2022-10" db="EMBL/GenBank/DDBJ databases">
        <title>Janthinobacterium sp. hw3 Genome sequencing.</title>
        <authorList>
            <person name="Park S."/>
        </authorList>
    </citation>
    <scope>NUCLEOTIDE SEQUENCE [LARGE SCALE GENOMIC DNA]</scope>
    <source>
        <strain evidence="3">hw3</strain>
    </source>
</reference>
<protein>
    <submittedName>
        <fullName evidence="2">Lysozyme inhibitor LprI family protein</fullName>
    </submittedName>
</protein>
<keyword evidence="3" id="KW-1185">Reference proteome</keyword>
<dbReference type="EMBL" id="JAQQXR010000007">
    <property type="protein sequence ID" value="MDC8759571.1"/>
    <property type="molecule type" value="Genomic_DNA"/>
</dbReference>
<proteinExistence type="predicted"/>
<dbReference type="PANTHER" id="PTHR37549">
    <property type="entry name" value="LIPOPROTEIN LPRI"/>
    <property type="match status" value="1"/>
</dbReference>
<dbReference type="InterPro" id="IPR009739">
    <property type="entry name" value="LprI-like_N"/>
</dbReference>
<organism evidence="2 3">
    <name type="scientific">Janthinobacterium fluminis</name>
    <dbReference type="NCBI Taxonomy" id="2987524"/>
    <lineage>
        <taxon>Bacteria</taxon>
        <taxon>Pseudomonadati</taxon>
        <taxon>Pseudomonadota</taxon>
        <taxon>Betaproteobacteria</taxon>
        <taxon>Burkholderiales</taxon>
        <taxon>Oxalobacteraceae</taxon>
        <taxon>Janthinobacterium</taxon>
    </lineage>
</organism>
<dbReference type="Pfam" id="PF07007">
    <property type="entry name" value="LprI"/>
    <property type="match status" value="1"/>
</dbReference>
<accession>A0ABT5K3M0</accession>
<dbReference type="Proteomes" id="UP001221208">
    <property type="component" value="Unassembled WGS sequence"/>
</dbReference>
<evidence type="ECO:0000259" key="1">
    <source>
        <dbReference type="Pfam" id="PF07007"/>
    </source>
</evidence>
<sequence>MLAALLPATQALSAGLDCALAATATETAICADQALRRLDSRLSSVYGKLSRAQAARRDALRQAQLSWLAGRDRCGASASCIQQQYQARLEVTRAQLRDAVAYQPDHVDRQALEDLRQAVEAMRKSDAEFPLEKVLRGLAIDTGMTHFSNGHEATESDGNAHFPRTRPAGVTGDEWRALLASNIDGGGENGSANYALVDLDGDGRRDLVINSYTGGTGLFSYTSALRRDGGKFIGAYRGGVDDLGQDPADDPEDAAGTSYLFSTSGRGANQAGYWIRLRGRVYAAYQVGYYGVDNLYLLRPLTVIGKVPKLALHYRYRLAVPKIQSDEEKGTKTTLAPALHAALTQALALVSKEQSNDVGSQEKPLCPFPSPDSVDADELGTYYGYGTGHYTYEIVGDMPVWLGRQCHIGRLVDWFGAYSGKGKLYAQLWVRKPGGSEEPSTQTYTVKGVRSAIGVKTSIAKVEGDNGA</sequence>
<dbReference type="PANTHER" id="PTHR37549:SF1">
    <property type="entry name" value="LIPOPROTEIN LPRI"/>
    <property type="match status" value="1"/>
</dbReference>
<evidence type="ECO:0000313" key="3">
    <source>
        <dbReference type="Proteomes" id="UP001221208"/>
    </source>
</evidence>
<feature type="domain" description="Lysozyme inhibitor LprI-like N-terminal" evidence="1">
    <location>
        <begin position="18"/>
        <end position="89"/>
    </location>
</feature>
<evidence type="ECO:0000313" key="2">
    <source>
        <dbReference type="EMBL" id="MDC8759571.1"/>
    </source>
</evidence>
<comment type="caution">
    <text evidence="2">The sequence shown here is derived from an EMBL/GenBank/DDBJ whole genome shotgun (WGS) entry which is preliminary data.</text>
</comment>